<dbReference type="Proteomes" id="UP000597341">
    <property type="component" value="Unassembled WGS sequence"/>
</dbReference>
<gene>
    <name evidence="1" type="ORF">GCM10011376_23860</name>
</gene>
<protein>
    <submittedName>
        <fullName evidence="1">Uncharacterized protein</fullName>
    </submittedName>
</protein>
<evidence type="ECO:0000313" key="2">
    <source>
        <dbReference type="Proteomes" id="UP000597341"/>
    </source>
</evidence>
<reference evidence="2" key="1">
    <citation type="journal article" date="2019" name="Int. J. Syst. Evol. Microbiol.">
        <title>The Global Catalogue of Microorganisms (GCM) 10K type strain sequencing project: providing services to taxonomists for standard genome sequencing and annotation.</title>
        <authorList>
            <consortium name="The Broad Institute Genomics Platform"/>
            <consortium name="The Broad Institute Genome Sequencing Center for Infectious Disease"/>
            <person name="Wu L."/>
            <person name="Ma J."/>
        </authorList>
    </citation>
    <scope>NUCLEOTIDE SEQUENCE [LARGE SCALE GENOMIC DNA]</scope>
    <source>
        <strain evidence="2">CGMCC 1.12791</strain>
    </source>
</reference>
<sequence length="180" mass="19061">MLAVTVVVVLASTGCAGDGDEPPSGDPSSSVATVGEETAAAATTFLDGTWEAQVSRQDFLRYLTDRGVRRADAVAAAAEDHVGTDFSVQFLEGMFNVTGPTGESWHSGDFEVHGDELHLWDDGYREAGIPPFRLLISGDDRELELAVAPGQRRGPDHRPGVPELVAGGALWCAAPWVKVT</sequence>
<proteinExistence type="predicted"/>
<dbReference type="EMBL" id="BNAD01000006">
    <property type="protein sequence ID" value="GHE17776.1"/>
    <property type="molecule type" value="Genomic_DNA"/>
</dbReference>
<evidence type="ECO:0000313" key="1">
    <source>
        <dbReference type="EMBL" id="GHE17776.1"/>
    </source>
</evidence>
<comment type="caution">
    <text evidence="1">The sequence shown here is derived from an EMBL/GenBank/DDBJ whole genome shotgun (WGS) entry which is preliminary data.</text>
</comment>
<name>A0ABQ3HM35_9ACTN</name>
<organism evidence="1 2">
    <name type="scientific">Nocardioides flavus</name>
    <name type="common">ex Wang et al. 2016</name>
    <dbReference type="NCBI Taxonomy" id="2058780"/>
    <lineage>
        <taxon>Bacteria</taxon>
        <taxon>Bacillati</taxon>
        <taxon>Actinomycetota</taxon>
        <taxon>Actinomycetes</taxon>
        <taxon>Propionibacteriales</taxon>
        <taxon>Nocardioidaceae</taxon>
        <taxon>Nocardioides</taxon>
    </lineage>
</organism>
<keyword evidence="2" id="KW-1185">Reference proteome</keyword>
<accession>A0ABQ3HM35</accession>